<dbReference type="PANTHER" id="PTHR22761">
    <property type="entry name" value="CHARGED MULTIVESICULAR BODY PROTEIN"/>
    <property type="match status" value="1"/>
</dbReference>
<dbReference type="Pfam" id="PF03357">
    <property type="entry name" value="Snf7"/>
    <property type="match status" value="1"/>
</dbReference>
<dbReference type="GO" id="GO:0005771">
    <property type="term" value="C:multivesicular body"/>
    <property type="evidence" value="ECO:0007669"/>
    <property type="project" value="TreeGrafter"/>
</dbReference>
<accession>A0AA43QUQ4</accession>
<dbReference type="Proteomes" id="UP001161017">
    <property type="component" value="Unassembled WGS sequence"/>
</dbReference>
<comment type="caution">
    <text evidence="5">The sequence shown here is derived from an EMBL/GenBank/DDBJ whole genome shotgun (WGS) entry which is preliminary data.</text>
</comment>
<keyword evidence="6" id="KW-1185">Reference proteome</keyword>
<dbReference type="EMBL" id="JAPUFD010000016">
    <property type="protein sequence ID" value="MDI1491929.1"/>
    <property type="molecule type" value="Genomic_DNA"/>
</dbReference>
<feature type="coiled-coil region" evidence="3">
    <location>
        <begin position="27"/>
        <end position="84"/>
    </location>
</feature>
<dbReference type="InterPro" id="IPR005024">
    <property type="entry name" value="Snf7_fam"/>
</dbReference>
<dbReference type="GO" id="GO:0006900">
    <property type="term" value="P:vesicle budding from membrane"/>
    <property type="evidence" value="ECO:0007669"/>
    <property type="project" value="TreeGrafter"/>
</dbReference>
<evidence type="ECO:0000256" key="1">
    <source>
        <dbReference type="ARBA" id="ARBA00006190"/>
    </source>
</evidence>
<organism evidence="5 6">
    <name type="scientific">Ramalina farinacea</name>
    <dbReference type="NCBI Taxonomy" id="258253"/>
    <lineage>
        <taxon>Eukaryota</taxon>
        <taxon>Fungi</taxon>
        <taxon>Dikarya</taxon>
        <taxon>Ascomycota</taxon>
        <taxon>Pezizomycotina</taxon>
        <taxon>Lecanoromycetes</taxon>
        <taxon>OSLEUM clade</taxon>
        <taxon>Lecanoromycetidae</taxon>
        <taxon>Lecanorales</taxon>
        <taxon>Lecanorineae</taxon>
        <taxon>Ramalinaceae</taxon>
        <taxon>Ramalina</taxon>
    </lineage>
</organism>
<name>A0AA43QUQ4_9LECA</name>
<keyword evidence="2 3" id="KW-0175">Coiled coil</keyword>
<gene>
    <name evidence="5" type="primary">VPS60</name>
    <name evidence="5" type="ORF">OHK93_003140</name>
</gene>
<evidence type="ECO:0000313" key="6">
    <source>
        <dbReference type="Proteomes" id="UP001161017"/>
    </source>
</evidence>
<evidence type="ECO:0000256" key="3">
    <source>
        <dbReference type="SAM" id="Coils"/>
    </source>
</evidence>
<proteinExistence type="inferred from homology"/>
<evidence type="ECO:0000313" key="5">
    <source>
        <dbReference type="EMBL" id="MDI1491929.1"/>
    </source>
</evidence>
<dbReference type="GO" id="GO:0032511">
    <property type="term" value="P:late endosome to vacuole transport via multivesicular body sorting pathway"/>
    <property type="evidence" value="ECO:0007669"/>
    <property type="project" value="TreeGrafter"/>
</dbReference>
<sequence>MNRLFGAKQTGPKPTLDSAIQNTDTHVSTLDIKLSSLNAELSTLQAKLSRMRDSPAKTALKQKALKLLQRRRAYEAQRDNYEQQSWNLSQASMMTDNLKNTMATVDVMKTTNKQLKKQYGKVDVDKLERMQDEMADLMEQGNEIQEAMGRSYDVPEEVDEAELDAELDALGEEAEMEGGMGLGMGVGGSEPGFLVDEVPQFVDEPPGKVGGEQLKEAAG</sequence>
<feature type="region of interest" description="Disordered" evidence="4">
    <location>
        <begin position="200"/>
        <end position="219"/>
    </location>
</feature>
<dbReference type="PANTHER" id="PTHR22761:SF12">
    <property type="entry name" value="CHARGED MULTIVESICULAR BODY PROTEIN 5"/>
    <property type="match status" value="1"/>
</dbReference>
<comment type="similarity">
    <text evidence="1">Belongs to the SNF7 family.</text>
</comment>
<reference evidence="5" key="1">
    <citation type="journal article" date="2023" name="Genome Biol. Evol.">
        <title>First Whole Genome Sequence and Flow Cytometry Genome Size Data for the Lichen-Forming Fungus Ramalina farinacea (Ascomycota).</title>
        <authorList>
            <person name="Llewellyn T."/>
            <person name="Mian S."/>
            <person name="Hill R."/>
            <person name="Leitch I.J."/>
            <person name="Gaya E."/>
        </authorList>
    </citation>
    <scope>NUCLEOTIDE SEQUENCE</scope>
    <source>
        <strain evidence="5">LIQ254RAFAR</strain>
    </source>
</reference>
<dbReference type="Gene3D" id="6.10.250.1710">
    <property type="match status" value="1"/>
</dbReference>
<evidence type="ECO:0000256" key="4">
    <source>
        <dbReference type="SAM" id="MobiDB-lite"/>
    </source>
</evidence>
<dbReference type="AlphaFoldDB" id="A0AA43QUQ4"/>
<evidence type="ECO:0000256" key="2">
    <source>
        <dbReference type="ARBA" id="ARBA00023054"/>
    </source>
</evidence>
<protein>
    <submittedName>
        <fullName evidence="5">Vacuolar protein-sorting-associated protein 60</fullName>
    </submittedName>
</protein>